<dbReference type="SUPFAM" id="SSF50249">
    <property type="entry name" value="Nucleic acid-binding proteins"/>
    <property type="match status" value="1"/>
</dbReference>
<protein>
    <submittedName>
        <fullName evidence="3">General stress protein 13</fullName>
    </submittedName>
</protein>
<dbReference type="SMART" id="SM00316">
    <property type="entry name" value="S1"/>
    <property type="match status" value="1"/>
</dbReference>
<feature type="compositionally biased region" description="Basic residues" evidence="1">
    <location>
        <begin position="91"/>
        <end position="100"/>
    </location>
</feature>
<dbReference type="GO" id="GO:0003735">
    <property type="term" value="F:structural constituent of ribosome"/>
    <property type="evidence" value="ECO:0007669"/>
    <property type="project" value="TreeGrafter"/>
</dbReference>
<feature type="domain" description="S1 motif" evidence="2">
    <location>
        <begin position="8"/>
        <end position="77"/>
    </location>
</feature>
<dbReference type="FunFam" id="2.40.50.140:FF:000059">
    <property type="entry name" value="S1 RNA binding protein"/>
    <property type="match status" value="1"/>
</dbReference>
<dbReference type="Proteomes" id="UP000265801">
    <property type="component" value="Unassembled WGS sequence"/>
</dbReference>
<evidence type="ECO:0000256" key="1">
    <source>
        <dbReference type="SAM" id="MobiDB-lite"/>
    </source>
</evidence>
<dbReference type="InterPro" id="IPR012340">
    <property type="entry name" value="NA-bd_OB-fold"/>
</dbReference>
<dbReference type="EMBL" id="QXIR01000001">
    <property type="protein sequence ID" value="RIW38820.1"/>
    <property type="molecule type" value="Genomic_DNA"/>
</dbReference>
<gene>
    <name evidence="3" type="ORF">D3H55_00215</name>
</gene>
<dbReference type="Pfam" id="PF00575">
    <property type="entry name" value="S1"/>
    <property type="match status" value="1"/>
</dbReference>
<dbReference type="OrthoDB" id="9810507at2"/>
<dbReference type="InterPro" id="IPR003029">
    <property type="entry name" value="S1_domain"/>
</dbReference>
<dbReference type="AlphaFoldDB" id="A0A3A1R7H3"/>
<dbReference type="InterPro" id="IPR050437">
    <property type="entry name" value="Ribos_protein_bS1-like"/>
</dbReference>
<evidence type="ECO:0000259" key="2">
    <source>
        <dbReference type="PROSITE" id="PS50126"/>
    </source>
</evidence>
<dbReference type="NCBIfam" id="NF040579">
    <property type="entry name" value="S1_dom_CvfD"/>
    <property type="match status" value="1"/>
</dbReference>
<name>A0A3A1R7H3_9BACI</name>
<organism evidence="3 4">
    <name type="scientific">Bacillus salacetis</name>
    <dbReference type="NCBI Taxonomy" id="2315464"/>
    <lineage>
        <taxon>Bacteria</taxon>
        <taxon>Bacillati</taxon>
        <taxon>Bacillota</taxon>
        <taxon>Bacilli</taxon>
        <taxon>Bacillales</taxon>
        <taxon>Bacillaceae</taxon>
        <taxon>Bacillus</taxon>
    </lineage>
</organism>
<sequence>MSTKYETGNVVTGKVTGIQPYGAFVALDENTQGLVHISEITHGFVKDVNEHLSVGDEVTVKVLSVDEAAGKISLSIRATQEAPAEEPKAAAAKKPKRRQGSVKSAPAAEAAPTGFNTLKDKLEEWIEQSEREDLIKK</sequence>
<proteinExistence type="predicted"/>
<dbReference type="PANTHER" id="PTHR10724">
    <property type="entry name" value="30S RIBOSOMAL PROTEIN S1"/>
    <property type="match status" value="1"/>
</dbReference>
<dbReference type="Gene3D" id="2.40.50.140">
    <property type="entry name" value="Nucleic acid-binding proteins"/>
    <property type="match status" value="1"/>
</dbReference>
<evidence type="ECO:0000313" key="3">
    <source>
        <dbReference type="EMBL" id="RIW38820.1"/>
    </source>
</evidence>
<comment type="caution">
    <text evidence="3">The sequence shown here is derived from an EMBL/GenBank/DDBJ whole genome shotgun (WGS) entry which is preliminary data.</text>
</comment>
<dbReference type="NCBIfam" id="NF005973">
    <property type="entry name" value="PRK08059.1"/>
    <property type="match status" value="1"/>
</dbReference>
<evidence type="ECO:0000313" key="4">
    <source>
        <dbReference type="Proteomes" id="UP000265801"/>
    </source>
</evidence>
<dbReference type="GO" id="GO:0003729">
    <property type="term" value="F:mRNA binding"/>
    <property type="evidence" value="ECO:0007669"/>
    <property type="project" value="TreeGrafter"/>
</dbReference>
<dbReference type="RefSeq" id="WP_119544800.1">
    <property type="nucleotide sequence ID" value="NZ_QXIR01000001.1"/>
</dbReference>
<accession>A0A3A1R7H3</accession>
<dbReference type="GO" id="GO:0006412">
    <property type="term" value="P:translation"/>
    <property type="evidence" value="ECO:0007669"/>
    <property type="project" value="TreeGrafter"/>
</dbReference>
<reference evidence="3 4" key="1">
    <citation type="submission" date="2018-09" db="EMBL/GenBank/DDBJ databases">
        <title>Bacillus saliacetes sp. nov., isolated from Thai shrimp paste (Ka-pi).</title>
        <authorList>
            <person name="Daroonpunt R."/>
            <person name="Tanasupawat S."/>
            <person name="Yiamsombut S."/>
        </authorList>
    </citation>
    <scope>NUCLEOTIDE SEQUENCE [LARGE SCALE GENOMIC DNA]</scope>
    <source>
        <strain evidence="3 4">SKP7-4</strain>
    </source>
</reference>
<dbReference type="PROSITE" id="PS50126">
    <property type="entry name" value="S1"/>
    <property type="match status" value="1"/>
</dbReference>
<feature type="region of interest" description="Disordered" evidence="1">
    <location>
        <begin position="78"/>
        <end position="116"/>
    </location>
</feature>
<keyword evidence="4" id="KW-1185">Reference proteome</keyword>